<dbReference type="Proteomes" id="UP000275846">
    <property type="component" value="Unassembled WGS sequence"/>
</dbReference>
<organism evidence="3">
    <name type="scientific">Schistocephalus solidus</name>
    <name type="common">Tapeworm</name>
    <dbReference type="NCBI Taxonomy" id="70667"/>
    <lineage>
        <taxon>Eukaryota</taxon>
        <taxon>Metazoa</taxon>
        <taxon>Spiralia</taxon>
        <taxon>Lophotrochozoa</taxon>
        <taxon>Platyhelminthes</taxon>
        <taxon>Cestoda</taxon>
        <taxon>Eucestoda</taxon>
        <taxon>Diphyllobothriidea</taxon>
        <taxon>Diphyllobothriidae</taxon>
        <taxon>Schistocephalus</taxon>
    </lineage>
</organism>
<dbReference type="WBParaSite" id="SSLN_0001616301-mRNA-1">
    <property type="protein sequence ID" value="SSLN_0001616301-mRNA-1"/>
    <property type="gene ID" value="SSLN_0001616301"/>
</dbReference>
<evidence type="ECO:0000313" key="1">
    <source>
        <dbReference type="EMBL" id="VDM01958.1"/>
    </source>
</evidence>
<dbReference type="AlphaFoldDB" id="A0A183TGH4"/>
<gene>
    <name evidence="1" type="ORF">SSLN_LOCUS15572</name>
</gene>
<name>A0A183TGH4_SCHSO</name>
<keyword evidence="2" id="KW-1185">Reference proteome</keyword>
<reference evidence="3" key="1">
    <citation type="submission" date="2016-06" db="UniProtKB">
        <authorList>
            <consortium name="WormBaseParasite"/>
        </authorList>
    </citation>
    <scope>IDENTIFICATION</scope>
</reference>
<evidence type="ECO:0000313" key="3">
    <source>
        <dbReference type="WBParaSite" id="SSLN_0001616301-mRNA-1"/>
    </source>
</evidence>
<dbReference type="EMBL" id="UYSU01040088">
    <property type="protein sequence ID" value="VDM01958.1"/>
    <property type="molecule type" value="Genomic_DNA"/>
</dbReference>
<proteinExistence type="predicted"/>
<sequence length="103" mass="12399">MEPQHIDQQLKLNNLLVKWSSHRFNFSHQFAQHPDELQLPDKLQPPDDNTMVETLLCQLRDAIRFTFMDTLDRPRPQNQDLLFDNDEKPEIFSFTRTDYMKHS</sequence>
<accession>A0A183TGH4</accession>
<protein>
    <submittedName>
        <fullName evidence="1 3">Uncharacterized protein</fullName>
    </submittedName>
</protein>
<evidence type="ECO:0000313" key="2">
    <source>
        <dbReference type="Proteomes" id="UP000275846"/>
    </source>
</evidence>
<reference evidence="1 2" key="2">
    <citation type="submission" date="2018-11" db="EMBL/GenBank/DDBJ databases">
        <authorList>
            <consortium name="Pathogen Informatics"/>
        </authorList>
    </citation>
    <scope>NUCLEOTIDE SEQUENCE [LARGE SCALE GENOMIC DNA]</scope>
    <source>
        <strain evidence="1 2">NST_G2</strain>
    </source>
</reference>